<dbReference type="AlphaFoldDB" id="A0A1C7P0Z5"/>
<organism evidence="9 10">
    <name type="scientific">Pararhizobium polonicum</name>
    <dbReference type="NCBI Taxonomy" id="1612624"/>
    <lineage>
        <taxon>Bacteria</taxon>
        <taxon>Pseudomonadati</taxon>
        <taxon>Pseudomonadota</taxon>
        <taxon>Alphaproteobacteria</taxon>
        <taxon>Hyphomicrobiales</taxon>
        <taxon>Rhizobiaceae</taxon>
        <taxon>Rhizobium/Agrobacterium group</taxon>
        <taxon>Pararhizobium</taxon>
    </lineage>
</organism>
<comment type="pathway">
    <text evidence="1 8">One-carbon metabolism; tetrahydrofolate interconversion.</text>
</comment>
<dbReference type="FunFam" id="3.10.410.10:FF:000001">
    <property type="entry name" value="Putative formate--tetrahydrofolate ligase"/>
    <property type="match status" value="1"/>
</dbReference>
<dbReference type="GO" id="GO:0004329">
    <property type="term" value="F:formate-tetrahydrofolate ligase activity"/>
    <property type="evidence" value="ECO:0007669"/>
    <property type="project" value="UniProtKB-UniRule"/>
</dbReference>
<dbReference type="Gene3D" id="3.10.410.10">
    <property type="entry name" value="Formyltetrahydrofolate synthetase, domain 3"/>
    <property type="match status" value="1"/>
</dbReference>
<evidence type="ECO:0000256" key="5">
    <source>
        <dbReference type="ARBA" id="ARBA00022840"/>
    </source>
</evidence>
<evidence type="ECO:0000313" key="9">
    <source>
        <dbReference type="EMBL" id="OBZ93344.1"/>
    </source>
</evidence>
<gene>
    <name evidence="8" type="primary">fhs</name>
    <name evidence="9" type="ORF">ADU59_22420</name>
</gene>
<evidence type="ECO:0000256" key="1">
    <source>
        <dbReference type="ARBA" id="ARBA00004777"/>
    </source>
</evidence>
<reference evidence="9 10" key="1">
    <citation type="journal article" date="2016" name="Syst. Appl. Microbiol.">
        <title>Pararhizobium polonicum sp. nov. isolated from tumors on stone fruit rootstocks.</title>
        <authorList>
            <person name="Pulawska J."/>
            <person name="Kuzmanovic N."/>
            <person name="Willems A."/>
            <person name="Pothier J.F."/>
        </authorList>
    </citation>
    <scope>NUCLEOTIDE SEQUENCE [LARGE SCALE GENOMIC DNA]</scope>
    <source>
        <strain evidence="9 10">F5.1</strain>
    </source>
</reference>
<protein>
    <recommendedName>
        <fullName evidence="8">Formate--tetrahydrofolate ligase</fullName>
        <ecNumber evidence="8">6.3.4.3</ecNumber>
    </recommendedName>
    <alternativeName>
        <fullName evidence="8">Formyltetrahydrofolate synthetase</fullName>
        <shortName evidence="8">FHS</shortName>
        <shortName evidence="8">FTHFS</shortName>
    </alternativeName>
</protein>
<evidence type="ECO:0000256" key="6">
    <source>
        <dbReference type="ARBA" id="ARBA00049033"/>
    </source>
</evidence>
<dbReference type="UniPathway" id="UPA00193"/>
<dbReference type="InterPro" id="IPR027417">
    <property type="entry name" value="P-loop_NTPase"/>
</dbReference>
<dbReference type="InterPro" id="IPR020628">
    <property type="entry name" value="Formate_THF_ligase_CS"/>
</dbReference>
<dbReference type="Proteomes" id="UP000093111">
    <property type="component" value="Unassembled WGS sequence"/>
</dbReference>
<keyword evidence="4 8" id="KW-0547">Nucleotide-binding</keyword>
<dbReference type="CDD" id="cd00477">
    <property type="entry name" value="FTHFS"/>
    <property type="match status" value="1"/>
</dbReference>
<keyword evidence="10" id="KW-1185">Reference proteome</keyword>
<dbReference type="PROSITE" id="PS00722">
    <property type="entry name" value="FTHFS_2"/>
    <property type="match status" value="1"/>
</dbReference>
<dbReference type="OrthoDB" id="9761733at2"/>
<keyword evidence="3 8" id="KW-0436">Ligase</keyword>
<evidence type="ECO:0000256" key="2">
    <source>
        <dbReference type="ARBA" id="ARBA00022563"/>
    </source>
</evidence>
<dbReference type="EC" id="6.3.4.3" evidence="8"/>
<accession>A0A1C7P0Z5</accession>
<dbReference type="GO" id="GO:0005524">
    <property type="term" value="F:ATP binding"/>
    <property type="evidence" value="ECO:0007669"/>
    <property type="project" value="UniProtKB-UniRule"/>
</dbReference>
<comment type="caution">
    <text evidence="9">The sequence shown here is derived from an EMBL/GenBank/DDBJ whole genome shotgun (WGS) entry which is preliminary data.</text>
</comment>
<dbReference type="EMBL" id="LGLV01000015">
    <property type="protein sequence ID" value="OBZ93344.1"/>
    <property type="molecule type" value="Genomic_DNA"/>
</dbReference>
<proteinExistence type="inferred from homology"/>
<dbReference type="PROSITE" id="PS00721">
    <property type="entry name" value="FTHFS_1"/>
    <property type="match status" value="1"/>
</dbReference>
<feature type="binding site" evidence="8">
    <location>
        <begin position="68"/>
        <end position="75"/>
    </location>
    <ligand>
        <name>ATP</name>
        <dbReference type="ChEBI" id="CHEBI:30616"/>
    </ligand>
</feature>
<dbReference type="SUPFAM" id="SSF52540">
    <property type="entry name" value="P-loop containing nucleoside triphosphate hydrolases"/>
    <property type="match status" value="1"/>
</dbReference>
<dbReference type="Gene3D" id="3.40.50.300">
    <property type="entry name" value="P-loop containing nucleotide triphosphate hydrolases"/>
    <property type="match status" value="1"/>
</dbReference>
<dbReference type="Gene3D" id="3.30.1510.10">
    <property type="entry name" value="Domain 2, N(10)-formyltetrahydrofolate synthetase"/>
    <property type="match status" value="1"/>
</dbReference>
<dbReference type="STRING" id="1612624.ADU59_22420"/>
<dbReference type="HAMAP" id="MF_01543">
    <property type="entry name" value="FTHFS"/>
    <property type="match status" value="1"/>
</dbReference>
<comment type="similarity">
    <text evidence="7 8">Belongs to the formate--tetrahydrofolate ligase family.</text>
</comment>
<dbReference type="RefSeq" id="WP_068956958.1">
    <property type="nucleotide sequence ID" value="NZ_LGLV01000015.1"/>
</dbReference>
<dbReference type="GO" id="GO:0035999">
    <property type="term" value="P:tetrahydrofolate interconversion"/>
    <property type="evidence" value="ECO:0007669"/>
    <property type="project" value="UniProtKB-UniRule"/>
</dbReference>
<dbReference type="Pfam" id="PF01268">
    <property type="entry name" value="FTHFS"/>
    <property type="match status" value="1"/>
</dbReference>
<evidence type="ECO:0000256" key="3">
    <source>
        <dbReference type="ARBA" id="ARBA00022598"/>
    </source>
</evidence>
<name>A0A1C7P0Z5_9HYPH</name>
<comment type="catalytic activity">
    <reaction evidence="6 8">
        <text>(6S)-5,6,7,8-tetrahydrofolate + formate + ATP = (6R)-10-formyltetrahydrofolate + ADP + phosphate</text>
        <dbReference type="Rhea" id="RHEA:20221"/>
        <dbReference type="ChEBI" id="CHEBI:15740"/>
        <dbReference type="ChEBI" id="CHEBI:30616"/>
        <dbReference type="ChEBI" id="CHEBI:43474"/>
        <dbReference type="ChEBI" id="CHEBI:57453"/>
        <dbReference type="ChEBI" id="CHEBI:195366"/>
        <dbReference type="ChEBI" id="CHEBI:456216"/>
        <dbReference type="EC" id="6.3.4.3"/>
    </reaction>
</comment>
<evidence type="ECO:0000256" key="7">
    <source>
        <dbReference type="ARBA" id="ARBA00061363"/>
    </source>
</evidence>
<dbReference type="NCBIfam" id="NF010030">
    <property type="entry name" value="PRK13505.1"/>
    <property type="match status" value="1"/>
</dbReference>
<dbReference type="InterPro" id="IPR000559">
    <property type="entry name" value="Formate_THF_ligase"/>
</dbReference>
<evidence type="ECO:0000313" key="10">
    <source>
        <dbReference type="Proteomes" id="UP000093111"/>
    </source>
</evidence>
<dbReference type="FunFam" id="3.30.1510.10:FF:000001">
    <property type="entry name" value="Formate--tetrahydrofolate ligase"/>
    <property type="match status" value="1"/>
</dbReference>
<keyword evidence="5 8" id="KW-0067">ATP-binding</keyword>
<sequence length="559" mass="60127">MAEVKSDIEIARAATKKPILEIGAKLGIPPEHLLPYGHDKAKISADFISQQKGRPDGRLILVTAINPTPAGEGKTTTTVGLGDGLNRIGKKAVVCIREASLGPCFGVKGGAAGGGYAQVVPMEDINLHFTGDFHAITSAHNLLSALIDNHIYWGNEQNIDIRRIAWRRVMDMNDRGLRHIVGSLGGVANGFPRETGFDITVASEVMAILCLSTDLKDLEKRLGDIIIAYRRDKTPVFARDIKADGAMTVLLKDAMQPNIVQTLENNPAFVHGGPFANIAHGCNSVVATTTALKLADYVVTEAGFGADLGAEKFFDIKCRKAGLKPDAAVIVATARAMKMNGGVKKEDLGHENIEAVKKGCANLGRHVQNVKKFGVPVVVAINHFTLDTEAEIRAIKDYVATLGAEAILCKHWAEGSAGIEDLARKVVALAESGRSQFSPLYPDDMPLFHKIETIAKDIYHAGEVIADKAVREQLHIWEAQGYGHLPICMAKTQYSFSTDPNLRGAPTGHTVPIREVRLSAGAGFIVVITGEIMTMPGLPRVPSSEKIFLNADGFIEGLF</sequence>
<keyword evidence="2 8" id="KW-0554">One-carbon metabolism</keyword>
<dbReference type="PATRIC" id="fig|1612624.7.peg.2154"/>
<evidence type="ECO:0000256" key="4">
    <source>
        <dbReference type="ARBA" id="ARBA00022741"/>
    </source>
</evidence>
<evidence type="ECO:0000256" key="8">
    <source>
        <dbReference type="HAMAP-Rule" id="MF_01543"/>
    </source>
</evidence>